<dbReference type="EMBL" id="CM046104">
    <property type="protein sequence ID" value="KAI8424455.1"/>
    <property type="molecule type" value="Genomic_DNA"/>
</dbReference>
<gene>
    <name evidence="1" type="ORF">MSG28_002938</name>
</gene>
<name>A0ACC0JJZ3_CHOFU</name>
<sequence>MRAACVARACAESLSDGNLVVTEKSGDEANSRFEHDFKTIADVLAQEAAKVEISRHCRELRNNVWGEECGEINGHTIRLETQVDKTALLLSQVVPKEQALKLAKGSHCDLNPKLVGDLAYDLPPINDASLAVWIDPIDATAEFIAGVKNKDNPDGSGLSCVTVLIGAFVKATGEPVMGVVNQPFYNNNYRRVGGCEIPKTQNDNTILVSGAEDPELVESYKSNGWEVKPARGCGHKLLKVALASIMSVQVDIVQGTLEGKLCSYKGKAYYSFEGIPYAKPPIGKLRFREPQEPVSWIGIRDATKPGNKCIQINPATMKDIIGSEDCLFLNVYTPHLPNEQNKKIPVMFYIHGGKLLFGYGDYYRPDYFIEQDVILVTMNYRLHALGFLCLNEAEAAGNMGLKDTVMAFNWVKNNIDKFNGDNNNITVFGESAGGAVVTSYLTTKMVNGFSKVIALSGCCLSDLYMIEDDPIFKAKHLVSVLGKEFNDIKTLHEFLVNCPIEELVFAAAVVEASRPPSIINAYFLPVVEKKFEGVQRFFEEHPVVTFRENRYKKVPVLFGVNSHEGALFAQKDNKGHLLFENDLRYFLPRFLSLKTYSPEVIKLANNIRNFYFNGAVIDESKQLEYIHFVSDAYFNRDIVTFLDCYGRYHNEIYLFRLSYSSEINTRIMKKLGVKGTTHGDLLQYIFYRKKKFDNANDKDREIMDILNETVCNFAKTGIPAWSKKPLKWEPYSPTKRSFIDIDEEPKLLQNFNAESSKFWLNMGERSKL</sequence>
<reference evidence="1 2" key="1">
    <citation type="journal article" date="2022" name="Genome Biol. Evol.">
        <title>The Spruce Budworm Genome: Reconstructing the Evolutionary History of Antifreeze Proteins.</title>
        <authorList>
            <person name="Beliveau C."/>
            <person name="Gagne P."/>
            <person name="Picq S."/>
            <person name="Vernygora O."/>
            <person name="Keeling C.I."/>
            <person name="Pinkney K."/>
            <person name="Doucet D."/>
            <person name="Wen F."/>
            <person name="Johnston J.S."/>
            <person name="Maaroufi H."/>
            <person name="Boyle B."/>
            <person name="Laroche J."/>
            <person name="Dewar K."/>
            <person name="Juretic N."/>
            <person name="Blackburn G."/>
            <person name="Nisole A."/>
            <person name="Brunet B."/>
            <person name="Brandao M."/>
            <person name="Lumley L."/>
            <person name="Duan J."/>
            <person name="Quan G."/>
            <person name="Lucarotti C.J."/>
            <person name="Roe A.D."/>
            <person name="Sperling F.A.H."/>
            <person name="Levesque R.C."/>
            <person name="Cusson M."/>
        </authorList>
    </citation>
    <scope>NUCLEOTIDE SEQUENCE [LARGE SCALE GENOMIC DNA]</scope>
    <source>
        <strain evidence="1">Glfc:IPQL:Cfum</strain>
    </source>
</reference>
<evidence type="ECO:0000313" key="1">
    <source>
        <dbReference type="EMBL" id="KAI8424455.1"/>
    </source>
</evidence>
<accession>A0ACC0JJZ3</accession>
<dbReference type="Proteomes" id="UP001064048">
    <property type="component" value="Chromosome 4"/>
</dbReference>
<protein>
    <submittedName>
        <fullName evidence="1">Uncharacterized protein</fullName>
    </submittedName>
</protein>
<proteinExistence type="predicted"/>
<keyword evidence="2" id="KW-1185">Reference proteome</keyword>
<evidence type="ECO:0000313" key="2">
    <source>
        <dbReference type="Proteomes" id="UP001064048"/>
    </source>
</evidence>
<comment type="caution">
    <text evidence="1">The sequence shown here is derived from an EMBL/GenBank/DDBJ whole genome shotgun (WGS) entry which is preliminary data.</text>
</comment>
<organism evidence="1 2">
    <name type="scientific">Choristoneura fumiferana</name>
    <name type="common">Spruce budworm moth</name>
    <name type="synonym">Archips fumiferana</name>
    <dbReference type="NCBI Taxonomy" id="7141"/>
    <lineage>
        <taxon>Eukaryota</taxon>
        <taxon>Metazoa</taxon>
        <taxon>Ecdysozoa</taxon>
        <taxon>Arthropoda</taxon>
        <taxon>Hexapoda</taxon>
        <taxon>Insecta</taxon>
        <taxon>Pterygota</taxon>
        <taxon>Neoptera</taxon>
        <taxon>Endopterygota</taxon>
        <taxon>Lepidoptera</taxon>
        <taxon>Glossata</taxon>
        <taxon>Ditrysia</taxon>
        <taxon>Tortricoidea</taxon>
        <taxon>Tortricidae</taxon>
        <taxon>Tortricinae</taxon>
        <taxon>Choristoneura</taxon>
    </lineage>
</organism>